<comment type="caution">
    <text evidence="1">The sequence shown here is derived from an EMBL/GenBank/DDBJ whole genome shotgun (WGS) entry which is preliminary data.</text>
</comment>
<gene>
    <name evidence="1" type="primary">tcmP</name>
    <name evidence="1" type="ORF">ENK37_00880</name>
</gene>
<name>A0A7C4ZQH7_9DEIN</name>
<reference evidence="1" key="1">
    <citation type="journal article" date="2020" name="mSystems">
        <title>Genome- and Community-Level Interaction Insights into Carbon Utilization and Element Cycling Functions of Hydrothermarchaeota in Hydrothermal Sediment.</title>
        <authorList>
            <person name="Zhou Z."/>
            <person name="Liu Y."/>
            <person name="Xu W."/>
            <person name="Pan J."/>
            <person name="Luo Z.H."/>
            <person name="Li M."/>
        </authorList>
    </citation>
    <scope>NUCLEOTIDE SEQUENCE [LARGE SCALE GENOMIC DNA]</scope>
    <source>
        <strain evidence="1">HyVt-570</strain>
    </source>
</reference>
<accession>A0A7C4ZQH7</accession>
<proteinExistence type="predicted"/>
<sequence>MGEDGRKAHQWTADKLDFLEKYIPAFIKATKRATKRYYVDGFAGPGINEFEDGSKRRGSPLIALDQEEFTRFFFVEKDADAFQALQEKVAAHPNAGKVTLYNDDFNEVLPKILWQIEERSPTIFLLDPEGLELEWRSVQAIAQREKADLFILISASGVLRNLENEHAHQTLAAFFGDESWKAIDEHKKVGMDRYHAIVDLYLEKLESLGLTVAKRVITAHTSKKVKLHSLVFAAKNDVAIKIAEDVLKEFQLPPGKRDMPRLL</sequence>
<dbReference type="AlphaFoldDB" id="A0A7C4ZQH7"/>
<dbReference type="InterPro" id="IPR031009">
    <property type="entry name" value="Tcm_partner"/>
</dbReference>
<protein>
    <submittedName>
        <fullName evidence="1">Three-Cys-motif partner protein TcmP</fullName>
    </submittedName>
</protein>
<organism evidence="1">
    <name type="scientific">Oceanithermus profundus</name>
    <dbReference type="NCBI Taxonomy" id="187137"/>
    <lineage>
        <taxon>Bacteria</taxon>
        <taxon>Thermotogati</taxon>
        <taxon>Deinococcota</taxon>
        <taxon>Deinococci</taxon>
        <taxon>Thermales</taxon>
        <taxon>Thermaceae</taxon>
        <taxon>Oceanithermus</taxon>
    </lineage>
</organism>
<evidence type="ECO:0000313" key="1">
    <source>
        <dbReference type="EMBL" id="HGY08600.1"/>
    </source>
</evidence>
<dbReference type="EMBL" id="DRPZ01000023">
    <property type="protein sequence ID" value="HGY08600.1"/>
    <property type="molecule type" value="Genomic_DNA"/>
</dbReference>
<dbReference type="NCBIfam" id="TIGR04474">
    <property type="entry name" value="tcm_partner"/>
    <property type="match status" value="1"/>
</dbReference>
<dbReference type="Proteomes" id="UP000885759">
    <property type="component" value="Unassembled WGS sequence"/>
</dbReference>